<sequence length="94" mass="10577">MDTTIKVDAEVRDRLTVLARERGISMRDLVAEFARATPTREELRERAARAEAYLRSRLAPQLDDEDLARAEGVWAAIESGDAPESLAEPRRRVA</sequence>
<proteinExistence type="predicted"/>
<reference evidence="1 2" key="1">
    <citation type="submission" date="2018-11" db="EMBL/GenBank/DDBJ databases">
        <title>Micromonospora sp. PPF5-17, a new actinomycetes isolated from a hot spring soil.</title>
        <authorList>
            <person name="Thawai C."/>
        </authorList>
    </citation>
    <scope>NUCLEOTIDE SEQUENCE [LARGE SCALE GENOMIC DNA]</scope>
    <source>
        <strain evidence="1 2">PPF5-17</strain>
    </source>
</reference>
<name>A0ABX9WI54_9ACTN</name>
<comment type="caution">
    <text evidence="1">The sequence shown here is derived from an EMBL/GenBank/DDBJ whole genome shotgun (WGS) entry which is preliminary data.</text>
</comment>
<evidence type="ECO:0000313" key="1">
    <source>
        <dbReference type="EMBL" id="RNL98673.1"/>
    </source>
</evidence>
<accession>A0ABX9WI54</accession>
<dbReference type="RefSeq" id="WP_123241221.1">
    <property type="nucleotide sequence ID" value="NZ_JAAHBY010000031.1"/>
</dbReference>
<organism evidence="1 2">
    <name type="scientific">Micromonospora solifontis</name>
    <dbReference type="NCBI Taxonomy" id="2487138"/>
    <lineage>
        <taxon>Bacteria</taxon>
        <taxon>Bacillati</taxon>
        <taxon>Actinomycetota</taxon>
        <taxon>Actinomycetes</taxon>
        <taxon>Micromonosporales</taxon>
        <taxon>Micromonosporaceae</taxon>
        <taxon>Micromonospora</taxon>
    </lineage>
</organism>
<evidence type="ECO:0000313" key="2">
    <source>
        <dbReference type="Proteomes" id="UP000280698"/>
    </source>
</evidence>
<protein>
    <recommendedName>
        <fullName evidence="3">Ribbon-helix-helix protein, copG family</fullName>
    </recommendedName>
</protein>
<keyword evidence="2" id="KW-1185">Reference proteome</keyword>
<dbReference type="EMBL" id="RJLN01000031">
    <property type="protein sequence ID" value="RNL98673.1"/>
    <property type="molecule type" value="Genomic_DNA"/>
</dbReference>
<gene>
    <name evidence="1" type="ORF">EFE23_13255</name>
</gene>
<evidence type="ECO:0008006" key="3">
    <source>
        <dbReference type="Google" id="ProtNLM"/>
    </source>
</evidence>
<dbReference type="Proteomes" id="UP000280698">
    <property type="component" value="Unassembled WGS sequence"/>
</dbReference>